<name>A0A7C4QIN5_9PLAN</name>
<reference evidence="4" key="1">
    <citation type="journal article" date="2020" name="mSystems">
        <title>Genome- and Community-Level Interaction Insights into Carbon Utilization and Element Cycling Functions of Hydrothermarchaeota in Hydrothermal Sediment.</title>
        <authorList>
            <person name="Zhou Z."/>
            <person name="Liu Y."/>
            <person name="Xu W."/>
            <person name="Pan J."/>
            <person name="Luo Z.H."/>
            <person name="Li M."/>
        </authorList>
    </citation>
    <scope>NUCLEOTIDE SEQUENCE [LARGE SCALE GENOMIC DNA]</scope>
    <source>
        <strain evidence="4">SpSt-508</strain>
    </source>
</reference>
<dbReference type="PROSITE" id="PS50112">
    <property type="entry name" value="PAS"/>
    <property type="match status" value="1"/>
</dbReference>
<dbReference type="SMART" id="SM00331">
    <property type="entry name" value="PP2C_SIG"/>
    <property type="match status" value="1"/>
</dbReference>
<dbReference type="InterPro" id="IPR000014">
    <property type="entry name" value="PAS"/>
</dbReference>
<accession>A0A7C4QIN5</accession>
<dbReference type="Pfam" id="PF07228">
    <property type="entry name" value="SpoIIE"/>
    <property type="match status" value="1"/>
</dbReference>
<sequence>MLTSLPNAVMLVQAIVDNTSSVIYVKDLSGRYLLINRRFEELFGIRRDEVLGKTDFDLFPAPLAEAFRRNDEQVAHAGQLLEFEEVAPHSDGPHTYLSIKFPLQNCDGEIAAVGGVSTDITERLRTLRELEQLRHRLALLLESVGEGICGITRGGLIDFANAAVERLLNWPVATLLGEEHSILWPAGEGGSAANPVRNTLQSGLPQYVERTMMVRPDGTQLPVECLANAVFDQGEVVGAVLVFRDLRERLARERIDAELLAAYHVQHYLYPQQPPEISGFDVAGMTFPSARVCGDYYDFQPWYDSQWCLALGDVSGHGLGPALQMVETRAVLRAVLRYTNEPCQVLRRMNEILYADMPEGMFVTLFVARLDPRTRTLTYCSAGHPANVFRGKESIECLNCGGYPLGLFPRATYADSCRLELRPRDILVVASDGISEMRSRDQKLFGWKRVWSVVAERQLESAQDIGAALYHSARQFSQGERQHDDVTLIIAKCLAE</sequence>
<dbReference type="CDD" id="cd00130">
    <property type="entry name" value="PAS"/>
    <property type="match status" value="2"/>
</dbReference>
<evidence type="ECO:0000313" key="4">
    <source>
        <dbReference type="EMBL" id="HGT39781.1"/>
    </source>
</evidence>
<dbReference type="GO" id="GO:0016791">
    <property type="term" value="F:phosphatase activity"/>
    <property type="evidence" value="ECO:0007669"/>
    <property type="project" value="TreeGrafter"/>
</dbReference>
<dbReference type="SUPFAM" id="SSF81606">
    <property type="entry name" value="PP2C-like"/>
    <property type="match status" value="1"/>
</dbReference>
<dbReference type="PANTHER" id="PTHR43156:SF2">
    <property type="entry name" value="STAGE II SPORULATION PROTEIN E"/>
    <property type="match status" value="1"/>
</dbReference>
<protein>
    <submittedName>
        <fullName evidence="4">PAS domain S-box protein</fullName>
    </submittedName>
</protein>
<dbReference type="InterPro" id="IPR035965">
    <property type="entry name" value="PAS-like_dom_sf"/>
</dbReference>
<dbReference type="InterPro" id="IPR036457">
    <property type="entry name" value="PPM-type-like_dom_sf"/>
</dbReference>
<feature type="domain" description="PAC" evidence="3">
    <location>
        <begin position="79"/>
        <end position="132"/>
    </location>
</feature>
<evidence type="ECO:0000259" key="2">
    <source>
        <dbReference type="PROSITE" id="PS50112"/>
    </source>
</evidence>
<dbReference type="Gene3D" id="3.30.450.20">
    <property type="entry name" value="PAS domain"/>
    <property type="match status" value="2"/>
</dbReference>
<feature type="domain" description="PAS" evidence="2">
    <location>
        <begin position="8"/>
        <end position="78"/>
    </location>
</feature>
<dbReference type="AlphaFoldDB" id="A0A7C4QIN5"/>
<keyword evidence="1" id="KW-0378">Hydrolase</keyword>
<organism evidence="4">
    <name type="scientific">Schlesneria paludicola</name>
    <dbReference type="NCBI Taxonomy" id="360056"/>
    <lineage>
        <taxon>Bacteria</taxon>
        <taxon>Pseudomonadati</taxon>
        <taxon>Planctomycetota</taxon>
        <taxon>Planctomycetia</taxon>
        <taxon>Planctomycetales</taxon>
        <taxon>Planctomycetaceae</taxon>
        <taxon>Schlesneria</taxon>
    </lineage>
</organism>
<dbReference type="Pfam" id="PF08448">
    <property type="entry name" value="PAS_4"/>
    <property type="match status" value="2"/>
</dbReference>
<evidence type="ECO:0000259" key="3">
    <source>
        <dbReference type="PROSITE" id="PS50113"/>
    </source>
</evidence>
<proteinExistence type="predicted"/>
<dbReference type="InterPro" id="IPR052016">
    <property type="entry name" value="Bact_Sigma-Reg"/>
</dbReference>
<dbReference type="SUPFAM" id="SSF55785">
    <property type="entry name" value="PYP-like sensor domain (PAS domain)"/>
    <property type="match status" value="2"/>
</dbReference>
<dbReference type="InterPro" id="IPR013656">
    <property type="entry name" value="PAS_4"/>
</dbReference>
<evidence type="ECO:0000256" key="1">
    <source>
        <dbReference type="ARBA" id="ARBA00022801"/>
    </source>
</evidence>
<dbReference type="EMBL" id="DSVQ01000015">
    <property type="protein sequence ID" value="HGT39781.1"/>
    <property type="molecule type" value="Genomic_DNA"/>
</dbReference>
<gene>
    <name evidence="4" type="ORF">ENS64_11045</name>
</gene>
<comment type="caution">
    <text evidence="4">The sequence shown here is derived from an EMBL/GenBank/DDBJ whole genome shotgun (WGS) entry which is preliminary data.</text>
</comment>
<dbReference type="InterPro" id="IPR000700">
    <property type="entry name" value="PAS-assoc_C"/>
</dbReference>
<dbReference type="Gene3D" id="3.60.40.10">
    <property type="entry name" value="PPM-type phosphatase domain"/>
    <property type="match status" value="1"/>
</dbReference>
<dbReference type="NCBIfam" id="TIGR00229">
    <property type="entry name" value="sensory_box"/>
    <property type="match status" value="2"/>
</dbReference>
<dbReference type="InterPro" id="IPR001932">
    <property type="entry name" value="PPM-type_phosphatase-like_dom"/>
</dbReference>
<dbReference type="PROSITE" id="PS50113">
    <property type="entry name" value="PAC"/>
    <property type="match status" value="1"/>
</dbReference>
<dbReference type="PANTHER" id="PTHR43156">
    <property type="entry name" value="STAGE II SPORULATION PROTEIN E-RELATED"/>
    <property type="match status" value="1"/>
</dbReference>
<dbReference type="SMART" id="SM00091">
    <property type="entry name" value="PAS"/>
    <property type="match status" value="2"/>
</dbReference>